<accession>A0ABS6MTL0</accession>
<dbReference type="CDD" id="cd13688">
    <property type="entry name" value="PBP2_GltI_DEBP"/>
    <property type="match status" value="1"/>
</dbReference>
<evidence type="ECO:0000259" key="5">
    <source>
        <dbReference type="SMART" id="SM00062"/>
    </source>
</evidence>
<sequence>MNMKPHKPVSLLLAGLFALLPMLAGADTLERVRSNNAITLGYVPGLEPFSGEEGGKVSGYAIDLCLKIADRVKTGLGLSDMQVRYQALSADQAIDAITSAKIDIFCTPTPETLERRKWVSYSLPVYTAGLSVVVRKDAPPSLVKALNGEAVHAGPTWRATINQGLASHTFAALKGGVTEEWLRDKLRRLGVIATLVTVDDHKQGMQMVAEGKAAAFFAERMLLESDLKEHQAAAQMMVLDRIFEIAPVSMAFERGDEDFRLLVDTVLSDLYRSPEYERQYAEYFGAPGDMAKLLFHVYALP</sequence>
<comment type="similarity">
    <text evidence="1">Belongs to the bacterial solute-binding protein 3 family.</text>
</comment>
<keyword evidence="7" id="KW-1185">Reference proteome</keyword>
<keyword evidence="3 4" id="KW-0732">Signal</keyword>
<dbReference type="PANTHER" id="PTHR30085">
    <property type="entry name" value="AMINO ACID ABC TRANSPORTER PERMEASE"/>
    <property type="match status" value="1"/>
</dbReference>
<feature type="domain" description="Solute-binding protein family 3/N-terminal" evidence="5">
    <location>
        <begin position="37"/>
        <end position="287"/>
    </location>
</feature>
<comment type="caution">
    <text evidence="6">The sequence shown here is derived from an EMBL/GenBank/DDBJ whole genome shotgun (WGS) entry which is preliminary data.</text>
</comment>
<dbReference type="Proteomes" id="UP000813068">
    <property type="component" value="Unassembled WGS sequence"/>
</dbReference>
<keyword evidence="2" id="KW-0813">Transport</keyword>
<evidence type="ECO:0000313" key="7">
    <source>
        <dbReference type="Proteomes" id="UP000813068"/>
    </source>
</evidence>
<dbReference type="PANTHER" id="PTHR30085:SF6">
    <property type="entry name" value="ABC TRANSPORTER GLUTAMINE-BINDING PROTEIN GLNH"/>
    <property type="match status" value="1"/>
</dbReference>
<evidence type="ECO:0000256" key="4">
    <source>
        <dbReference type="SAM" id="SignalP"/>
    </source>
</evidence>
<evidence type="ECO:0000256" key="3">
    <source>
        <dbReference type="ARBA" id="ARBA00022729"/>
    </source>
</evidence>
<evidence type="ECO:0000313" key="6">
    <source>
        <dbReference type="EMBL" id="MBV2131734.1"/>
    </source>
</evidence>
<dbReference type="InterPro" id="IPR001638">
    <property type="entry name" value="Solute-binding_3/MltF_N"/>
</dbReference>
<evidence type="ECO:0000256" key="1">
    <source>
        <dbReference type="ARBA" id="ARBA00010333"/>
    </source>
</evidence>
<name>A0ABS6MTL0_9GAMM</name>
<proteinExistence type="inferred from homology"/>
<gene>
    <name evidence="6" type="ORF">KRX52_02855</name>
</gene>
<protein>
    <submittedName>
        <fullName evidence="6">Amino acid ABC transporter substrate-binding protein</fullName>
    </submittedName>
</protein>
<feature type="signal peptide" evidence="4">
    <location>
        <begin position="1"/>
        <end position="26"/>
    </location>
</feature>
<dbReference type="SMART" id="SM00062">
    <property type="entry name" value="PBPb"/>
    <property type="match status" value="1"/>
</dbReference>
<dbReference type="Pfam" id="PF00497">
    <property type="entry name" value="SBP_bac_3"/>
    <property type="match status" value="1"/>
</dbReference>
<organism evidence="6 7">
    <name type="scientific">Geopseudomonas aromaticivorans</name>
    <dbReference type="NCBI Taxonomy" id="2849492"/>
    <lineage>
        <taxon>Bacteria</taxon>
        <taxon>Pseudomonadati</taxon>
        <taxon>Pseudomonadota</taxon>
        <taxon>Gammaproteobacteria</taxon>
        <taxon>Pseudomonadales</taxon>
        <taxon>Pseudomonadaceae</taxon>
        <taxon>Geopseudomonas</taxon>
    </lineage>
</organism>
<dbReference type="EMBL" id="JAHRGL010000002">
    <property type="protein sequence ID" value="MBV2131734.1"/>
    <property type="molecule type" value="Genomic_DNA"/>
</dbReference>
<dbReference type="RefSeq" id="WP_217679639.1">
    <property type="nucleotide sequence ID" value="NZ_JAHRGL010000002.1"/>
</dbReference>
<dbReference type="InterPro" id="IPR051455">
    <property type="entry name" value="Bact_solute-bind_prot3"/>
</dbReference>
<feature type="chain" id="PRO_5047133753" evidence="4">
    <location>
        <begin position="27"/>
        <end position="301"/>
    </location>
</feature>
<reference evidence="6 7" key="1">
    <citation type="submission" date="2021-06" db="EMBL/GenBank/DDBJ databases">
        <title>Differences between aerobic and microaerobic xylene degrading microbial communities.</title>
        <authorList>
            <person name="Banerjee S."/>
            <person name="Tancsics A."/>
        </authorList>
    </citation>
    <scope>NUCLEOTIDE SEQUENCE [LARGE SCALE GENOMIC DNA]</scope>
    <source>
        <strain evidence="6 7">MAP12</strain>
    </source>
</reference>
<evidence type="ECO:0000256" key="2">
    <source>
        <dbReference type="ARBA" id="ARBA00022448"/>
    </source>
</evidence>